<organism evidence="1 2">
    <name type="scientific">Globodera pallida</name>
    <name type="common">Potato cyst nematode worm</name>
    <name type="synonym">Heterodera pallida</name>
    <dbReference type="NCBI Taxonomy" id="36090"/>
    <lineage>
        <taxon>Eukaryota</taxon>
        <taxon>Metazoa</taxon>
        <taxon>Ecdysozoa</taxon>
        <taxon>Nematoda</taxon>
        <taxon>Chromadorea</taxon>
        <taxon>Rhabditida</taxon>
        <taxon>Tylenchina</taxon>
        <taxon>Tylenchomorpha</taxon>
        <taxon>Tylenchoidea</taxon>
        <taxon>Heteroderidae</taxon>
        <taxon>Heteroderinae</taxon>
        <taxon>Globodera</taxon>
    </lineage>
</organism>
<name>A0A183C415_GLOPA</name>
<protein>
    <submittedName>
        <fullName evidence="2">HEPN domain-containing protein</fullName>
    </submittedName>
</protein>
<sequence length="349" mass="41841">MEEKKLKILNYEYGMTVDEKIADLTHKYEAYLGVLYLMRQRWQCAKIVEQFNEEHKRECQKFRKYLDILYEYLFRVYVKGRDVDPMLAQQLPAVKPIFKLPYPLVCLGSLSSHYEYGMTVDEKIADLTHKYEAYLGVLYLMRQRWQCAKIVEQFNEEHKRECQKFRKYLDILYEYLFRVYVKGRDVDPMLAQQLPAVKPIFKLQRAAAHDYNFLYRNSPFKRSIIARNDLDLLLALFHDPPTFYEILKMAKKLGEMDDDFYILLNSSDLKRIFKQSIEVNIGNFLEKKELCKEKQKENEIKKYLDGKDLYNGKTPKIDFNPINDLQQIVPEIAEEIEQMLQKSDWIYAN</sequence>
<proteinExistence type="predicted"/>
<dbReference type="AlphaFoldDB" id="A0A183C415"/>
<evidence type="ECO:0000313" key="1">
    <source>
        <dbReference type="Proteomes" id="UP000050741"/>
    </source>
</evidence>
<dbReference type="Proteomes" id="UP000050741">
    <property type="component" value="Unassembled WGS sequence"/>
</dbReference>
<dbReference type="WBParaSite" id="GPLIN_000760900">
    <property type="protein sequence ID" value="GPLIN_000760900"/>
    <property type="gene ID" value="GPLIN_000760900"/>
</dbReference>
<reference evidence="1" key="1">
    <citation type="submission" date="2013-12" db="EMBL/GenBank/DDBJ databases">
        <authorList>
            <person name="Aslett M."/>
        </authorList>
    </citation>
    <scope>NUCLEOTIDE SEQUENCE [LARGE SCALE GENOMIC DNA]</scope>
    <source>
        <strain evidence="1">Lindley</strain>
    </source>
</reference>
<reference evidence="2" key="3">
    <citation type="submission" date="2016-06" db="UniProtKB">
        <authorList>
            <consortium name="WormBaseParasite"/>
        </authorList>
    </citation>
    <scope>IDENTIFICATION</scope>
</reference>
<reference evidence="1" key="2">
    <citation type="submission" date="2014-05" db="EMBL/GenBank/DDBJ databases">
        <title>The genome and life-stage specific transcriptomes of Globodera pallida elucidate key aspects of plant parasitism by a cyst nematode.</title>
        <authorList>
            <person name="Cotton J.A."/>
            <person name="Lilley C.J."/>
            <person name="Jones L.M."/>
            <person name="Kikuchi T."/>
            <person name="Reid A.J."/>
            <person name="Thorpe P."/>
            <person name="Tsai I.J."/>
            <person name="Beasley H."/>
            <person name="Blok V."/>
            <person name="Cock P.J.A."/>
            <person name="Van den Akker S.E."/>
            <person name="Holroyd N."/>
            <person name="Hunt M."/>
            <person name="Mantelin S."/>
            <person name="Naghra H."/>
            <person name="Pain A."/>
            <person name="Palomares-Rius J.E."/>
            <person name="Zarowiecki M."/>
            <person name="Berriman M."/>
            <person name="Jones J.T."/>
            <person name="Urwin P.E."/>
        </authorList>
    </citation>
    <scope>NUCLEOTIDE SEQUENCE [LARGE SCALE GENOMIC DNA]</scope>
    <source>
        <strain evidence="1">Lindley</strain>
    </source>
</reference>
<accession>A0A183C415</accession>
<keyword evidence="1" id="KW-1185">Reference proteome</keyword>
<evidence type="ECO:0000313" key="2">
    <source>
        <dbReference type="WBParaSite" id="GPLIN_000760900"/>
    </source>
</evidence>